<reference evidence="2 3" key="1">
    <citation type="submission" date="2018-03" db="EMBL/GenBank/DDBJ databases">
        <title>Mesoflavibacter sp. HG37 and Mesoflavibacter sp. HG96 sp.nov., two marine bacteria isolated from seawater of Western Pacific Ocean.</title>
        <authorList>
            <person name="Cheng H."/>
            <person name="Wu Y.-H."/>
            <person name="Guo L.-L."/>
            <person name="Xu X.-W."/>
        </authorList>
    </citation>
    <scope>NUCLEOTIDE SEQUENCE [LARGE SCALE GENOMIC DNA]</scope>
    <source>
        <strain evidence="2 3">KCTC 42117</strain>
    </source>
</reference>
<dbReference type="OrthoDB" id="9762792at2"/>
<dbReference type="AlphaFoldDB" id="A0A2T1N6R5"/>
<dbReference type="EMBL" id="PXOT01000027">
    <property type="protein sequence ID" value="PSG87272.1"/>
    <property type="molecule type" value="Genomic_DNA"/>
</dbReference>
<comment type="caution">
    <text evidence="2">The sequence shown here is derived from an EMBL/GenBank/DDBJ whole genome shotgun (WGS) entry which is preliminary data.</text>
</comment>
<dbReference type="RefSeq" id="WP_106680917.1">
    <property type="nucleotide sequence ID" value="NZ_JACHWV010000002.1"/>
</dbReference>
<accession>A0A2T1N6R5</accession>
<protein>
    <submittedName>
        <fullName evidence="2">PD-(D/E)XK nuclease family protein</fullName>
    </submittedName>
</protein>
<dbReference type="Proteomes" id="UP000238430">
    <property type="component" value="Unassembled WGS sequence"/>
</dbReference>
<evidence type="ECO:0000313" key="3">
    <source>
        <dbReference type="Proteomes" id="UP000238430"/>
    </source>
</evidence>
<dbReference type="Pfam" id="PF12705">
    <property type="entry name" value="PDDEXK_1"/>
    <property type="match status" value="1"/>
</dbReference>
<evidence type="ECO:0000259" key="1">
    <source>
        <dbReference type="Pfam" id="PF12705"/>
    </source>
</evidence>
<dbReference type="Gene3D" id="3.90.320.10">
    <property type="match status" value="1"/>
</dbReference>
<dbReference type="InterPro" id="IPR027417">
    <property type="entry name" value="P-loop_NTPase"/>
</dbReference>
<dbReference type="InterPro" id="IPR038726">
    <property type="entry name" value="PDDEXK_AddAB-type"/>
</dbReference>
<proteinExistence type="predicted"/>
<organism evidence="2 3">
    <name type="scientific">Mesoflavibacter zeaxanthinifaciens subsp. sabulilitoris</name>
    <dbReference type="NCBI Taxonomy" id="1520893"/>
    <lineage>
        <taxon>Bacteria</taxon>
        <taxon>Pseudomonadati</taxon>
        <taxon>Bacteroidota</taxon>
        <taxon>Flavobacteriia</taxon>
        <taxon>Flavobacteriales</taxon>
        <taxon>Flavobacteriaceae</taxon>
        <taxon>Mesoflavibacter</taxon>
    </lineage>
</organism>
<dbReference type="SUPFAM" id="SSF52980">
    <property type="entry name" value="Restriction endonuclease-like"/>
    <property type="match status" value="1"/>
</dbReference>
<dbReference type="InterPro" id="IPR011335">
    <property type="entry name" value="Restrct_endonuc-II-like"/>
</dbReference>
<sequence>MISFITKVLLDLQKQNVNFSDITFVLPSRRAGVFLRKELSNIINKTSFSPTIISIESFVEELSQLKALTNTELLFQLYNSYIELTPKEEQEPFDVFSKWGQILLQDFNEIDRHLIPQKNIFEYLSAIKDLDHWSLNPNPTDVVNNYIKFWNKLYPFYKHFSKSLINQKKGYQGLIYREAVENLETYIQSCSKRHVFAGFNALNTAEETIIQELLQNDLAAIYWDIDKIFMDSSYHDAGLFTRKHKENWKYFQKNSFNWKESNYSTLKNINIFGVPKAIGQAKTIGNILNSLSEKDIKNTAVVLGDENLLLPTLNSIPKHINAINVTMGFPLNSIPLAALFEKVFSVQINNTNNYYHKDVIDILKDQYLSTVFNNNYTQKIVDIINTNNIIYLSKEKLLSLSLNSEQNDIINIIFSNWNNNPTLAIQNSFKIIQLIKNKLIEDRKSNQLSLEYLYRFNVLFNEIDRLNKKYNTLTNIRSLYNIYKELLSSETLDFQGEPLQGLQIMGMLESRVLDFETVIITNVNEGVLPSGKTNNSFIPFDVKVEKNLPTYKEKDAVYTYHFYHLLQRAKNVYILYNTEIDTLLGGEKSRFISQLELEGIHQINHQIISPEVPNYQPQLLEVKKSEALVNQIKRLANSGFSPSSLTSYIRNPIDFYNQKILGVKDVEEAEENVAANTLGTVVHNTLEALYLPLMGRILTVDDIKNLIPKIEKYITKFFKDEYKEGDITKGKNLIVFEIAKRYVLNFLNFEIDAIKSGNEIKIIALEEKIEGIKINIEGLNFDIDLKGTVDRIDTCNGMTRIIDYKTGKVEQTNVTVVNWEDLPTDYKKYSKSFQVLMYAYMLSKKTALKFPVEAGIISFKNLSEGFIKFAKKEKPGNSKKDTNITEDTLSDFEVELKKLITEICNPNIPFTEKEV</sequence>
<name>A0A2T1N6R5_9FLAO</name>
<evidence type="ECO:0000313" key="2">
    <source>
        <dbReference type="EMBL" id="PSG87272.1"/>
    </source>
</evidence>
<keyword evidence="3" id="KW-1185">Reference proteome</keyword>
<dbReference type="Gene3D" id="3.40.50.300">
    <property type="entry name" value="P-loop containing nucleotide triphosphate hydrolases"/>
    <property type="match status" value="1"/>
</dbReference>
<gene>
    <name evidence="2" type="ORF">C7H61_14330</name>
</gene>
<dbReference type="SUPFAM" id="SSF52540">
    <property type="entry name" value="P-loop containing nucleoside triphosphate hydrolases"/>
    <property type="match status" value="1"/>
</dbReference>
<dbReference type="InterPro" id="IPR011604">
    <property type="entry name" value="PDDEXK-like_dom_sf"/>
</dbReference>
<feature type="domain" description="PD-(D/E)XK endonuclease-like" evidence="1">
    <location>
        <begin position="640"/>
        <end position="913"/>
    </location>
</feature>